<keyword evidence="5" id="KW-0808">Transferase</keyword>
<dbReference type="PANTHER" id="PTHR43055:SF1">
    <property type="entry name" value="FORMATE-DEPENDENT PHOSPHORIBOSYLGLYCINAMIDE FORMYLTRANSFERASE"/>
    <property type="match status" value="1"/>
</dbReference>
<keyword evidence="3" id="KW-0067">ATP-binding</keyword>
<dbReference type="EC" id="2.1.2.-" evidence="5"/>
<proteinExistence type="predicted"/>
<evidence type="ECO:0000313" key="5">
    <source>
        <dbReference type="EMBL" id="QFQ01701.1"/>
    </source>
</evidence>
<feature type="domain" description="PurT C-terminal" evidence="4">
    <location>
        <begin position="4"/>
        <end position="46"/>
    </location>
</feature>
<dbReference type="InterPro" id="IPR011054">
    <property type="entry name" value="Rudment_hybrid_motif"/>
</dbReference>
<evidence type="ECO:0000259" key="4">
    <source>
        <dbReference type="Pfam" id="PF21244"/>
    </source>
</evidence>
<keyword evidence="1" id="KW-0436">Ligase</keyword>
<dbReference type="GO" id="GO:0005524">
    <property type="term" value="F:ATP binding"/>
    <property type="evidence" value="ECO:0007669"/>
    <property type="project" value="UniProtKB-KW"/>
</dbReference>
<dbReference type="Pfam" id="PF21244">
    <property type="entry name" value="PurT_C"/>
    <property type="match status" value="1"/>
</dbReference>
<dbReference type="KEGG" id="cuo:CUROG_01505"/>
<keyword evidence="6" id="KW-1185">Reference proteome</keyword>
<protein>
    <submittedName>
        <fullName evidence="5">Phosphoribosylglycinamide formyltransferase 2</fullName>
        <ecNumber evidence="5">2.1.2.-</ecNumber>
    </submittedName>
</protein>
<evidence type="ECO:0000313" key="6">
    <source>
        <dbReference type="Proteomes" id="UP000326711"/>
    </source>
</evidence>
<dbReference type="AlphaFoldDB" id="A0A5J6Z5T9"/>
<reference evidence="6" key="1">
    <citation type="submission" date="2019-10" db="EMBL/GenBank/DDBJ databases">
        <title>Complete genome sequence of Corynebacterium urogenitalis DSM 108747, isolated from the genital tract of a cow.</title>
        <authorList>
            <person name="Ruckert C."/>
            <person name="Ballas P."/>
            <person name="Wagener K."/>
            <person name="Drillich M."/>
            <person name="Kaempfer P."/>
            <person name="Busse H.-J."/>
            <person name="Ehling-Schulz M."/>
        </authorList>
    </citation>
    <scope>NUCLEOTIDE SEQUENCE [LARGE SCALE GENOMIC DNA]</scope>
    <source>
        <strain evidence="6">LMM 1652</strain>
    </source>
</reference>
<accession>A0A5J6Z5T9</accession>
<evidence type="ECO:0000256" key="2">
    <source>
        <dbReference type="ARBA" id="ARBA00022741"/>
    </source>
</evidence>
<dbReference type="GO" id="GO:0016874">
    <property type="term" value="F:ligase activity"/>
    <property type="evidence" value="ECO:0007669"/>
    <property type="project" value="UniProtKB-KW"/>
</dbReference>
<dbReference type="Gene3D" id="3.30.470.20">
    <property type="entry name" value="ATP-grasp fold, B domain"/>
    <property type="match status" value="1"/>
</dbReference>
<sequence>MRIPETDIRLFGKPESYERRRLGVAVSTAETVEEARERAAEAAGRVEVRPGAAD</sequence>
<organism evidence="5 6">
    <name type="scientific">Corynebacterium urogenitale</name>
    <dbReference type="NCBI Taxonomy" id="2487892"/>
    <lineage>
        <taxon>Bacteria</taxon>
        <taxon>Bacillati</taxon>
        <taxon>Actinomycetota</taxon>
        <taxon>Actinomycetes</taxon>
        <taxon>Mycobacteriales</taxon>
        <taxon>Corynebacteriaceae</taxon>
        <taxon>Corynebacterium</taxon>
    </lineage>
</organism>
<name>A0A5J6Z5T9_9CORY</name>
<dbReference type="PANTHER" id="PTHR43055">
    <property type="entry name" value="FORMATE-DEPENDENT PHOSPHORIBOSYLGLYCINAMIDE FORMYLTRANSFERASE"/>
    <property type="match status" value="1"/>
</dbReference>
<evidence type="ECO:0000256" key="3">
    <source>
        <dbReference type="ARBA" id="ARBA00022840"/>
    </source>
</evidence>
<dbReference type="Proteomes" id="UP000326711">
    <property type="component" value="Chromosome"/>
</dbReference>
<gene>
    <name evidence="5" type="primary">purT2</name>
    <name evidence="5" type="ORF">CUROG_01505</name>
</gene>
<dbReference type="GO" id="GO:0005829">
    <property type="term" value="C:cytosol"/>
    <property type="evidence" value="ECO:0007669"/>
    <property type="project" value="TreeGrafter"/>
</dbReference>
<dbReference type="SUPFAM" id="SSF51246">
    <property type="entry name" value="Rudiment single hybrid motif"/>
    <property type="match status" value="1"/>
</dbReference>
<evidence type="ECO:0000256" key="1">
    <source>
        <dbReference type="ARBA" id="ARBA00022598"/>
    </source>
</evidence>
<keyword evidence="2" id="KW-0547">Nucleotide-binding</keyword>
<dbReference type="InterPro" id="IPR048740">
    <property type="entry name" value="PurT_C"/>
</dbReference>
<dbReference type="GO" id="GO:0016740">
    <property type="term" value="F:transferase activity"/>
    <property type="evidence" value="ECO:0007669"/>
    <property type="project" value="UniProtKB-KW"/>
</dbReference>
<dbReference type="EMBL" id="CP045032">
    <property type="protein sequence ID" value="QFQ01701.1"/>
    <property type="molecule type" value="Genomic_DNA"/>
</dbReference>